<dbReference type="PANTHER" id="PTHR47691">
    <property type="entry name" value="REGULATOR-RELATED"/>
    <property type="match status" value="1"/>
</dbReference>
<feature type="compositionally biased region" description="Basic and acidic residues" evidence="1">
    <location>
        <begin position="579"/>
        <end position="588"/>
    </location>
</feature>
<reference evidence="2 3" key="1">
    <citation type="submission" date="2024-06" db="EMBL/GenBank/DDBJ databases">
        <title>The Natural Products Discovery Center: Release of the First 8490 Sequenced Strains for Exploring Actinobacteria Biosynthetic Diversity.</title>
        <authorList>
            <person name="Kalkreuter E."/>
            <person name="Kautsar S.A."/>
            <person name="Yang D."/>
            <person name="Bader C.D."/>
            <person name="Teijaro C.N."/>
            <person name="Fluegel L."/>
            <person name="Davis C.M."/>
            <person name="Simpson J.R."/>
            <person name="Lauterbach L."/>
            <person name="Steele A.D."/>
            <person name="Gui C."/>
            <person name="Meng S."/>
            <person name="Li G."/>
            <person name="Viehrig K."/>
            <person name="Ye F."/>
            <person name="Su P."/>
            <person name="Kiefer A.F."/>
            <person name="Nichols A."/>
            <person name="Cepeda A.J."/>
            <person name="Yan W."/>
            <person name="Fan B."/>
            <person name="Jiang Y."/>
            <person name="Adhikari A."/>
            <person name="Zheng C.-J."/>
            <person name="Schuster L."/>
            <person name="Cowan T.M."/>
            <person name="Smanski M.J."/>
            <person name="Chevrette M.G."/>
            <person name="De Carvalho L.P.S."/>
            <person name="Shen B."/>
        </authorList>
    </citation>
    <scope>NUCLEOTIDE SEQUENCE [LARGE SCALE GENOMIC DNA]</scope>
    <source>
        <strain evidence="2 3">NPDC000234</strain>
    </source>
</reference>
<keyword evidence="3" id="KW-1185">Reference proteome</keyword>
<evidence type="ECO:0000313" key="3">
    <source>
        <dbReference type="Proteomes" id="UP001474181"/>
    </source>
</evidence>
<sequence length="631" mass="68183">RQIADRLDDRFRLLTAGSRTVLPRQQTLRAVVDWSWDLLDERERTMLREVSVFAGGWDLTAAEAVCTGPAADLVGALVDKSLIVATPDGADGAHGTGGMRYRMLETIHEYAVERAAEVPGLRAAAERRHGAWVRALVEEAEPRLRSGEQLPWIRRLETDLDNIRAALDRAVRVGDEVQAGRIVLAVGWFWWLRNYRQEATVSVRAVLRLGAARDALPEGAGPDELRALADAADPVDALLAAPEAEAGHPLYELRMDLRLLDLFLVSESGQPDLVTDERTPRYVALVRAAFEPGGPRAARLPGIVWPLTAWTLGGPAVDIAPDMSAVVANCREYGGDWEVGVTLMYRTHIRVDSPGNLRGVDEDLAELRVLSRRVGDRWMGAQVCSAAGEAAMARGGFAAAESEYREALRLAHEVGAYAETPFLLARLAEIAFRSGDRAGAQATLDRAGEASDRYGVAESKAYVAVLRALLAHDDGDLLRAREHYETARATTVAGSAPPQFMAAIRAVDAMLTALEHGPAQALPIVAQGLHEAVEYRSAEVITAALVDIGADLLARLGDLSGAVRLYAAADHWRAGSVRPEPERTRAEEVDAAARATLTPQRYAAERSRGASLTEEDALRELSSTPTAAPGT</sequence>
<organism evidence="2 3">
    <name type="scientific">Streptomyces hyaluromycini</name>
    <dbReference type="NCBI Taxonomy" id="1377993"/>
    <lineage>
        <taxon>Bacteria</taxon>
        <taxon>Bacillati</taxon>
        <taxon>Actinomycetota</taxon>
        <taxon>Actinomycetes</taxon>
        <taxon>Kitasatosporales</taxon>
        <taxon>Streptomycetaceae</taxon>
        <taxon>Streptomyces</taxon>
    </lineage>
</organism>
<proteinExistence type="predicted"/>
<accession>A0ABV1XFZ7</accession>
<feature type="non-terminal residue" evidence="2">
    <location>
        <position position="1"/>
    </location>
</feature>
<dbReference type="EMBL" id="JBEPEK010000944">
    <property type="protein sequence ID" value="MER7187867.1"/>
    <property type="molecule type" value="Genomic_DNA"/>
</dbReference>
<dbReference type="RefSeq" id="WP_434094898.1">
    <property type="nucleotide sequence ID" value="NZ_JBEPEK010000944.1"/>
</dbReference>
<dbReference type="SUPFAM" id="SSF48452">
    <property type="entry name" value="TPR-like"/>
    <property type="match status" value="1"/>
</dbReference>
<feature type="compositionally biased region" description="Polar residues" evidence="1">
    <location>
        <begin position="621"/>
        <end position="631"/>
    </location>
</feature>
<dbReference type="Proteomes" id="UP001474181">
    <property type="component" value="Unassembled WGS sequence"/>
</dbReference>
<evidence type="ECO:0000256" key="1">
    <source>
        <dbReference type="SAM" id="MobiDB-lite"/>
    </source>
</evidence>
<dbReference type="PANTHER" id="PTHR47691:SF3">
    <property type="entry name" value="HTH-TYPE TRANSCRIPTIONAL REGULATOR RV0890C-RELATED"/>
    <property type="match status" value="1"/>
</dbReference>
<gene>
    <name evidence="2" type="ORF">ABT404_51855</name>
</gene>
<feature type="region of interest" description="Disordered" evidence="1">
    <location>
        <begin position="576"/>
        <end position="631"/>
    </location>
</feature>
<comment type="caution">
    <text evidence="2">The sequence shown here is derived from an EMBL/GenBank/DDBJ whole genome shotgun (WGS) entry which is preliminary data.</text>
</comment>
<dbReference type="Gene3D" id="1.25.40.10">
    <property type="entry name" value="Tetratricopeptide repeat domain"/>
    <property type="match status" value="1"/>
</dbReference>
<name>A0ABV1XFZ7_9ACTN</name>
<protein>
    <submittedName>
        <fullName evidence="2">AfsR/SARP family transcriptional regulator</fullName>
    </submittedName>
</protein>
<evidence type="ECO:0000313" key="2">
    <source>
        <dbReference type="EMBL" id="MER7187867.1"/>
    </source>
</evidence>
<dbReference type="InterPro" id="IPR011990">
    <property type="entry name" value="TPR-like_helical_dom_sf"/>
</dbReference>